<dbReference type="EMBL" id="NRDI02000003">
    <property type="protein sequence ID" value="KAI1518091.1"/>
    <property type="molecule type" value="Genomic_DNA"/>
</dbReference>
<organism evidence="1 2">
    <name type="scientific">Pyrenophora tritici-repentis</name>
    <dbReference type="NCBI Taxonomy" id="45151"/>
    <lineage>
        <taxon>Eukaryota</taxon>
        <taxon>Fungi</taxon>
        <taxon>Dikarya</taxon>
        <taxon>Ascomycota</taxon>
        <taxon>Pezizomycotina</taxon>
        <taxon>Dothideomycetes</taxon>
        <taxon>Pleosporomycetidae</taxon>
        <taxon>Pleosporales</taxon>
        <taxon>Pleosporineae</taxon>
        <taxon>Pleosporaceae</taxon>
        <taxon>Pyrenophora</taxon>
    </lineage>
</organism>
<gene>
    <name evidence="1" type="ORF">Ptr86124_003392</name>
</gene>
<protein>
    <submittedName>
        <fullName evidence="1">Uncharacterized protein</fullName>
    </submittedName>
</protein>
<evidence type="ECO:0000313" key="2">
    <source>
        <dbReference type="Proteomes" id="UP000249757"/>
    </source>
</evidence>
<comment type="caution">
    <text evidence="1">The sequence shown here is derived from an EMBL/GenBank/DDBJ whole genome shotgun (WGS) entry which is preliminary data.</text>
</comment>
<evidence type="ECO:0000313" key="1">
    <source>
        <dbReference type="EMBL" id="KAI1518091.1"/>
    </source>
</evidence>
<reference evidence="2" key="1">
    <citation type="journal article" date="2022" name="Microb. Genom.">
        <title>A global pangenome for the wheat fungal pathogen Pyrenophora tritici-repentis and prediction of effector protein structural homology.</title>
        <authorList>
            <person name="Moolhuijzen P.M."/>
            <person name="See P.T."/>
            <person name="Shi G."/>
            <person name="Powell H.R."/>
            <person name="Cockram J."/>
            <person name="Jorgensen L.N."/>
            <person name="Benslimane H."/>
            <person name="Strelkov S.E."/>
            <person name="Turner J."/>
            <person name="Liu Z."/>
            <person name="Moffat C.S."/>
        </authorList>
    </citation>
    <scope>NUCLEOTIDE SEQUENCE [LARGE SCALE GENOMIC DNA]</scope>
</reference>
<keyword evidence="2" id="KW-1185">Reference proteome</keyword>
<accession>A0A922NLH7</accession>
<dbReference type="Proteomes" id="UP000249757">
    <property type="component" value="Unassembled WGS sequence"/>
</dbReference>
<proteinExistence type="predicted"/>
<name>A0A922NLH7_9PLEO</name>
<sequence length="44" mass="5155">MDDGQVSKHWRHEEQQTHASTPVLLHIFAKFNALDLEHESWPTS</sequence>
<dbReference type="AlphaFoldDB" id="A0A922NLH7"/>